<feature type="region of interest" description="Disordered" evidence="1">
    <location>
        <begin position="203"/>
        <end position="257"/>
    </location>
</feature>
<sequence>MKPHCKLRNKARLVAKGMLMERVFDFEESFAPVARLEAVRIFVAYAAHKTKVYRLRKAISGLKQAPRAWYDELSKFPDSKVLLKMPIMPVALILAKALLEEYSCLGDIASHLDVKETILYYNVHPQRLKYVALSGKFCSVNVDADTASILWLQLQQRSTVVIATLSQPDQIRPPCAALPYQAHPYQSYALSWKPCQGDSLNLPDHRIHKDGDGDASFQLKSDSLPHAHAHSTKTFYKHQDSKNQESSSSKNKDFRKL</sequence>
<organism evidence="2 3">
    <name type="scientific">Tanacetum coccineum</name>
    <dbReference type="NCBI Taxonomy" id="301880"/>
    <lineage>
        <taxon>Eukaryota</taxon>
        <taxon>Viridiplantae</taxon>
        <taxon>Streptophyta</taxon>
        <taxon>Embryophyta</taxon>
        <taxon>Tracheophyta</taxon>
        <taxon>Spermatophyta</taxon>
        <taxon>Magnoliopsida</taxon>
        <taxon>eudicotyledons</taxon>
        <taxon>Gunneridae</taxon>
        <taxon>Pentapetalae</taxon>
        <taxon>asterids</taxon>
        <taxon>campanulids</taxon>
        <taxon>Asterales</taxon>
        <taxon>Asteraceae</taxon>
        <taxon>Asteroideae</taxon>
        <taxon>Anthemideae</taxon>
        <taxon>Anthemidinae</taxon>
        <taxon>Tanacetum</taxon>
    </lineage>
</organism>
<dbReference type="Proteomes" id="UP001151760">
    <property type="component" value="Unassembled WGS sequence"/>
</dbReference>
<dbReference type="EMBL" id="BQNB010011385">
    <property type="protein sequence ID" value="GJS89889.1"/>
    <property type="molecule type" value="Genomic_DNA"/>
</dbReference>
<reference evidence="2" key="2">
    <citation type="submission" date="2022-01" db="EMBL/GenBank/DDBJ databases">
        <authorList>
            <person name="Yamashiro T."/>
            <person name="Shiraishi A."/>
            <person name="Satake H."/>
            <person name="Nakayama K."/>
        </authorList>
    </citation>
    <scope>NUCLEOTIDE SEQUENCE</scope>
</reference>
<evidence type="ECO:0000313" key="2">
    <source>
        <dbReference type="EMBL" id="GJS89889.1"/>
    </source>
</evidence>
<accession>A0ABQ4ZI53</accession>
<evidence type="ECO:0000313" key="3">
    <source>
        <dbReference type="Proteomes" id="UP001151760"/>
    </source>
</evidence>
<name>A0ABQ4ZI53_9ASTR</name>
<protein>
    <submittedName>
        <fullName evidence="2">Integrase, catalytic region, zinc finger, CCHC-type containing protein</fullName>
    </submittedName>
</protein>
<proteinExistence type="predicted"/>
<gene>
    <name evidence="2" type="ORF">Tco_0772525</name>
</gene>
<evidence type="ECO:0000256" key="1">
    <source>
        <dbReference type="SAM" id="MobiDB-lite"/>
    </source>
</evidence>
<reference evidence="2" key="1">
    <citation type="journal article" date="2022" name="Int. J. Mol. Sci.">
        <title>Draft Genome of Tanacetum Coccineum: Genomic Comparison of Closely Related Tanacetum-Family Plants.</title>
        <authorList>
            <person name="Yamashiro T."/>
            <person name="Shiraishi A."/>
            <person name="Nakayama K."/>
            <person name="Satake H."/>
        </authorList>
    </citation>
    <scope>NUCLEOTIDE SEQUENCE</scope>
</reference>
<keyword evidence="3" id="KW-1185">Reference proteome</keyword>
<feature type="compositionally biased region" description="Basic and acidic residues" evidence="1">
    <location>
        <begin position="203"/>
        <end position="212"/>
    </location>
</feature>
<comment type="caution">
    <text evidence="2">The sequence shown here is derived from an EMBL/GenBank/DDBJ whole genome shotgun (WGS) entry which is preliminary data.</text>
</comment>